<dbReference type="InterPro" id="IPR038602">
    <property type="entry name" value="Mite_allergen_7_sf"/>
</dbReference>
<reference evidence="2" key="1">
    <citation type="journal article" date="2016" name="Gigascience">
        <title>De novo construction of an expanded transcriptome assembly for the western tarnished plant bug, Lygus hesperus.</title>
        <authorList>
            <person name="Tassone E.E."/>
            <person name="Geib S.M."/>
            <person name="Hall B."/>
            <person name="Fabrick J.A."/>
            <person name="Brent C.S."/>
            <person name="Hull J.J."/>
        </authorList>
    </citation>
    <scope>NUCLEOTIDE SEQUENCE</scope>
</reference>
<accession>A0A146LZS4</accession>
<evidence type="ECO:0000313" key="2">
    <source>
        <dbReference type="EMBL" id="JAQ12106.1"/>
    </source>
</evidence>
<gene>
    <name evidence="2" type="ORF">g.32472</name>
</gene>
<dbReference type="AlphaFoldDB" id="A0A146LZS4"/>
<sequence>MKLFGLIVVAVCLGTCSAGKVTSAVLDTAGFVTNVSSIINAPVNIATGTASIAVHVTGSAIKAVSTAAIRTGINALLFQMHATFKVMSKLVIIPSFGMNFGHVAFSASEGFFKDVTSLKQAATANVSMKGITVLIDVPITLHEIDAGYKKVSFSMGMLKAGAGITIHASRNTVVLRLALKPGIRCALNIREVDVTDLGGVDVRFSNLDSGSDWVLEKYKQMIINVIKENIKLQVQNAIDNIMKFVLREDGILICSKFLD</sequence>
<evidence type="ECO:0000256" key="1">
    <source>
        <dbReference type="SAM" id="SignalP"/>
    </source>
</evidence>
<protein>
    <submittedName>
        <fullName evidence="2">Uncharacterized protein</fullName>
    </submittedName>
</protein>
<name>A0A146LZS4_LYGHE</name>
<feature type="chain" id="PRO_5007527507" evidence="1">
    <location>
        <begin position="19"/>
        <end position="259"/>
    </location>
</feature>
<proteinExistence type="predicted"/>
<organism evidence="2">
    <name type="scientific">Lygus hesperus</name>
    <name type="common">Western plant bug</name>
    <dbReference type="NCBI Taxonomy" id="30085"/>
    <lineage>
        <taxon>Eukaryota</taxon>
        <taxon>Metazoa</taxon>
        <taxon>Ecdysozoa</taxon>
        <taxon>Arthropoda</taxon>
        <taxon>Hexapoda</taxon>
        <taxon>Insecta</taxon>
        <taxon>Pterygota</taxon>
        <taxon>Neoptera</taxon>
        <taxon>Paraneoptera</taxon>
        <taxon>Hemiptera</taxon>
        <taxon>Heteroptera</taxon>
        <taxon>Panheteroptera</taxon>
        <taxon>Cimicomorpha</taxon>
        <taxon>Miridae</taxon>
        <taxon>Mirini</taxon>
        <taxon>Lygus</taxon>
    </lineage>
</organism>
<dbReference type="EMBL" id="GDHC01006523">
    <property type="protein sequence ID" value="JAQ12106.1"/>
    <property type="molecule type" value="Transcribed_RNA"/>
</dbReference>
<keyword evidence="1" id="KW-0732">Signal</keyword>
<dbReference type="Gene3D" id="3.15.10.50">
    <property type="match status" value="1"/>
</dbReference>
<feature type="signal peptide" evidence="1">
    <location>
        <begin position="1"/>
        <end position="18"/>
    </location>
</feature>